<sequence>MAAPSAFSYAQAAKGQNTPPSTTSSATQAAQPPASESAPSTVKSSTVAESTASPVDSARTVETTAPAAERQEIDSNIGSESDLRSDATPDKRSESKRDDDTSRLDRPWRRADKSTRSSSTATRSVDEQDSRRPRKNKKTKSSDKQPGDQAAEAEKEQEPVPEPPKIELAEAPIPSVNIWHQRKEAHLAKAKPATATSEVVTNGEPATVAGEDAKKTVKPNADTSPLREAATVASTNGTKPPRKTSEVTRPERNGSRGSRVVEKDAKESKSELPPPVDDSSSWPTPEISIKEEKKKPVTATVDRPEKEVKDAQDDASQAKPRQKEKWVAYDYVPSVSFETQIPQMRNSKPRGGARGANSTRSPAGANTADKTAPATTATKTGESRDRARESTGGASTRAASLPPTAKRASMDLSNAKDQKKAPGHAPGEKTKDAASAHQAEQSGARDRHEGRNERGRGGFRGRGGHHSINSTHSQHQHNGSAFASGSMTSRPQGPYSPPPRQGGHNQMFMPPPPRGGRGRNAAGANFHHRMSLPNGATRPPAVQTQFGPYDFPMAPLSAMPFQAPYWDSVVMQMLKSQIEYYFSIENLCKDMYLRKRMDSQGFVNLHFVTAFKRIRELTSDMGMIRAVCEASVELDYIVGEDEIERLRRRSNWQTFVLPMEERDDFARNNGPSHITFKNRPYNFGAFNGMPPAPYGVSPPLGYNPQSDAPFQQLPDRHGVNGMVNGGAASHGAPTQLSAEVPDFSPSGLTAAVGLPASLEADKTAVDVGNDSKTAAEASTKALPNGVHAEEMSEAAQS</sequence>
<feature type="compositionally biased region" description="Basic and acidic residues" evidence="3">
    <location>
        <begin position="302"/>
        <end position="312"/>
    </location>
</feature>
<dbReference type="PANTHER" id="PTHR22792">
    <property type="entry name" value="LUPUS LA PROTEIN-RELATED"/>
    <property type="match status" value="1"/>
</dbReference>
<keyword evidence="1 2" id="KW-0694">RNA-binding</keyword>
<dbReference type="SUPFAM" id="SSF46785">
    <property type="entry name" value="Winged helix' DNA-binding domain"/>
    <property type="match status" value="1"/>
</dbReference>
<dbReference type="InterPro" id="IPR036390">
    <property type="entry name" value="WH_DNA-bd_sf"/>
</dbReference>
<feature type="compositionally biased region" description="Polar residues" evidence="3">
    <location>
        <begin position="467"/>
        <end position="491"/>
    </location>
</feature>
<evidence type="ECO:0000313" key="5">
    <source>
        <dbReference type="EMBL" id="KAJ6445596.1"/>
    </source>
</evidence>
<feature type="compositionally biased region" description="Basic and acidic residues" evidence="3">
    <location>
        <begin position="140"/>
        <end position="168"/>
    </location>
</feature>
<proteinExistence type="predicted"/>
<feature type="domain" description="HTH La-type RNA-binding" evidence="4">
    <location>
        <begin position="564"/>
        <end position="661"/>
    </location>
</feature>
<feature type="compositionally biased region" description="Low complexity" evidence="3">
    <location>
        <begin position="365"/>
        <end position="380"/>
    </location>
</feature>
<evidence type="ECO:0000256" key="2">
    <source>
        <dbReference type="PROSITE-ProRule" id="PRU00332"/>
    </source>
</evidence>
<feature type="compositionally biased region" description="Basic and acidic residues" evidence="3">
    <location>
        <begin position="414"/>
        <end position="434"/>
    </location>
</feature>
<protein>
    <submittedName>
        <fullName evidence="5">La domain-containingfamily</fullName>
    </submittedName>
</protein>
<evidence type="ECO:0000256" key="1">
    <source>
        <dbReference type="ARBA" id="ARBA00022884"/>
    </source>
</evidence>
<comment type="caution">
    <text evidence="5">The sequence shown here is derived from an EMBL/GenBank/DDBJ whole genome shotgun (WGS) entry which is preliminary data.</text>
</comment>
<organism evidence="5 6">
    <name type="scientific">Purpureocillium lavendulum</name>
    <dbReference type="NCBI Taxonomy" id="1247861"/>
    <lineage>
        <taxon>Eukaryota</taxon>
        <taxon>Fungi</taxon>
        <taxon>Dikarya</taxon>
        <taxon>Ascomycota</taxon>
        <taxon>Pezizomycotina</taxon>
        <taxon>Sordariomycetes</taxon>
        <taxon>Hypocreomycetidae</taxon>
        <taxon>Hypocreales</taxon>
        <taxon>Ophiocordycipitaceae</taxon>
        <taxon>Purpureocillium</taxon>
    </lineage>
</organism>
<dbReference type="Proteomes" id="UP001163105">
    <property type="component" value="Unassembled WGS sequence"/>
</dbReference>
<dbReference type="InterPro" id="IPR006630">
    <property type="entry name" value="La_HTH"/>
</dbReference>
<dbReference type="AlphaFoldDB" id="A0AB34G458"/>
<feature type="region of interest" description="Disordered" evidence="3">
    <location>
        <begin position="704"/>
        <end position="741"/>
    </location>
</feature>
<feature type="region of interest" description="Disordered" evidence="3">
    <location>
        <begin position="1"/>
        <end position="520"/>
    </location>
</feature>
<feature type="compositionally biased region" description="Basic and acidic residues" evidence="3">
    <location>
        <begin position="443"/>
        <end position="456"/>
    </location>
</feature>
<feature type="compositionally biased region" description="Polar residues" evidence="3">
    <location>
        <begin position="42"/>
        <end position="54"/>
    </location>
</feature>
<dbReference type="GO" id="GO:0010494">
    <property type="term" value="C:cytoplasmic stress granule"/>
    <property type="evidence" value="ECO:0007669"/>
    <property type="project" value="TreeGrafter"/>
</dbReference>
<feature type="region of interest" description="Disordered" evidence="3">
    <location>
        <begin position="769"/>
        <end position="797"/>
    </location>
</feature>
<evidence type="ECO:0000256" key="3">
    <source>
        <dbReference type="SAM" id="MobiDB-lite"/>
    </source>
</evidence>
<dbReference type="InterPro" id="IPR045180">
    <property type="entry name" value="La_dom_prot"/>
</dbReference>
<reference evidence="5" key="1">
    <citation type="submission" date="2023-01" db="EMBL/GenBank/DDBJ databases">
        <title>The growth and conidiation of Purpureocillium lavendulum are regulated by nitrogen source and histone H3K14 acetylation.</title>
        <authorList>
            <person name="Tang P."/>
            <person name="Han J."/>
            <person name="Zhang C."/>
            <person name="Tang P."/>
            <person name="Qi F."/>
            <person name="Zhang K."/>
            <person name="Liang L."/>
        </authorList>
    </citation>
    <scope>NUCLEOTIDE SEQUENCE</scope>
    <source>
        <strain evidence="5">YMF1.00683</strain>
    </source>
</reference>
<feature type="compositionally biased region" description="Basic and acidic residues" evidence="3">
    <location>
        <begin position="81"/>
        <end position="115"/>
    </location>
</feature>
<dbReference type="EMBL" id="JAQHRD010000001">
    <property type="protein sequence ID" value="KAJ6445596.1"/>
    <property type="molecule type" value="Genomic_DNA"/>
</dbReference>
<feature type="compositionally biased region" description="Basic and acidic residues" evidence="3">
    <location>
        <begin position="243"/>
        <end position="270"/>
    </location>
</feature>
<dbReference type="SMART" id="SM00715">
    <property type="entry name" value="LA"/>
    <property type="match status" value="1"/>
</dbReference>
<dbReference type="PANTHER" id="PTHR22792:SF132">
    <property type="entry name" value="LA-RELATED PROTEIN 1"/>
    <property type="match status" value="1"/>
</dbReference>
<dbReference type="PROSITE" id="PS50961">
    <property type="entry name" value="HTH_LA"/>
    <property type="match status" value="1"/>
</dbReference>
<dbReference type="InterPro" id="IPR036388">
    <property type="entry name" value="WH-like_DNA-bd_sf"/>
</dbReference>
<gene>
    <name evidence="5" type="primary">LARP1</name>
    <name evidence="5" type="ORF">O9K51_00357</name>
</gene>
<dbReference type="GO" id="GO:0003723">
    <property type="term" value="F:RNA binding"/>
    <property type="evidence" value="ECO:0007669"/>
    <property type="project" value="UniProtKB-UniRule"/>
</dbReference>
<keyword evidence="6" id="KW-1185">Reference proteome</keyword>
<dbReference type="GO" id="GO:0045727">
    <property type="term" value="P:positive regulation of translation"/>
    <property type="evidence" value="ECO:0007669"/>
    <property type="project" value="TreeGrafter"/>
</dbReference>
<accession>A0AB34G458</accession>
<feature type="compositionally biased region" description="Polar residues" evidence="3">
    <location>
        <begin position="336"/>
        <end position="346"/>
    </location>
</feature>
<name>A0AB34G458_9HYPO</name>
<dbReference type="GO" id="GO:0005829">
    <property type="term" value="C:cytosol"/>
    <property type="evidence" value="ECO:0007669"/>
    <property type="project" value="TreeGrafter"/>
</dbReference>
<dbReference type="CDD" id="cd07323">
    <property type="entry name" value="LAM"/>
    <property type="match status" value="1"/>
</dbReference>
<feature type="compositionally biased region" description="Low complexity" evidence="3">
    <location>
        <begin position="1"/>
        <end position="41"/>
    </location>
</feature>
<evidence type="ECO:0000259" key="4">
    <source>
        <dbReference type="PROSITE" id="PS50961"/>
    </source>
</evidence>
<evidence type="ECO:0000313" key="6">
    <source>
        <dbReference type="Proteomes" id="UP001163105"/>
    </source>
</evidence>
<dbReference type="Pfam" id="PF05383">
    <property type="entry name" value="La"/>
    <property type="match status" value="1"/>
</dbReference>
<dbReference type="Gene3D" id="1.10.10.10">
    <property type="entry name" value="Winged helix-like DNA-binding domain superfamily/Winged helix DNA-binding domain"/>
    <property type="match status" value="1"/>
</dbReference>